<keyword evidence="5" id="KW-0408">Iron</keyword>
<name>A0A9W9Z4C0_9CNID</name>
<organism evidence="7 8">
    <name type="scientific">Desmophyllum pertusum</name>
    <dbReference type="NCBI Taxonomy" id="174260"/>
    <lineage>
        <taxon>Eukaryota</taxon>
        <taxon>Metazoa</taxon>
        <taxon>Cnidaria</taxon>
        <taxon>Anthozoa</taxon>
        <taxon>Hexacorallia</taxon>
        <taxon>Scleractinia</taxon>
        <taxon>Caryophylliina</taxon>
        <taxon>Caryophylliidae</taxon>
        <taxon>Desmophyllum</taxon>
    </lineage>
</organism>
<dbReference type="InterPro" id="IPR037120">
    <property type="entry name" value="Haem_peroxidase_sf_animal"/>
</dbReference>
<evidence type="ECO:0000256" key="4">
    <source>
        <dbReference type="ARBA" id="ARBA00023180"/>
    </source>
</evidence>
<sequence length="658" mass="73054">MKEARVLHLACFIFLVVAYTLQHASSIGNSFNRSVLKSMMTGDCEPVSLFLQLSCFRRRYRTLDGSCNNLCNITRGSALRPFSRLLAAAYQDGEQAPRSLGSNNRPLPNARNISTIVFVSSTGNDDNTTANFTHVTMTWGQFLDHDITLTQGNETVECGNNSLPCRGPEVGCIGIDILQGNELRDNQSAVCMPLSRSAIKNGQQVNIVSAYIDGSQVYGANCKEAELLRDRNANLGLLRVRPFPSSFAKFPILPEAVPETFCRSPNPARKPCLLAGDHRRTNENQALMAMHTVWAREHNRIARYLHILNPSWRDDKLFQEARKIVIAELQHITYNEWLPVFFSEDLRQRASILLEPVGNYFNGYDQTVNPEIPNAFAAAALRVGHTLVRDEFGQFNRHLRQRGFIPTKSFFDPAPLYSPNGIGAILLGLVTQASQKVDRFFAPAVRENLVTAEPSGHGIVGDLSAINIQRGRDHGLPPYNQFRQLCGLGLAASIDDFTNINARQRQRLRVAYNDKVNDVDLYAGGISETPLPGSILGATFACILAKGFQNLRVGDRFWYERNDSYTGFAMGQLNAIRDATLARVLCDNSDGILKITPSVFREMSAANNLTDCYSLKVVNLNEWKEEPGKKESCEYDNIAAEDALPHGQEMTDAAAVSV</sequence>
<dbReference type="AlphaFoldDB" id="A0A9W9Z4C0"/>
<feature type="chain" id="PRO_5040871456" description="Peroxidase" evidence="6">
    <location>
        <begin position="19"/>
        <end position="658"/>
    </location>
</feature>
<dbReference type="PRINTS" id="PR00457">
    <property type="entry name" value="ANPEROXIDASE"/>
</dbReference>
<dbReference type="InterPro" id="IPR019791">
    <property type="entry name" value="Haem_peroxidase_animal"/>
</dbReference>
<evidence type="ECO:0000256" key="1">
    <source>
        <dbReference type="ARBA" id="ARBA00004613"/>
    </source>
</evidence>
<dbReference type="GO" id="GO:0005576">
    <property type="term" value="C:extracellular region"/>
    <property type="evidence" value="ECO:0007669"/>
    <property type="project" value="UniProtKB-SubCell"/>
</dbReference>
<dbReference type="GO" id="GO:0006979">
    <property type="term" value="P:response to oxidative stress"/>
    <property type="evidence" value="ECO:0007669"/>
    <property type="project" value="InterPro"/>
</dbReference>
<dbReference type="CDD" id="cd09823">
    <property type="entry name" value="peroxinectin_like"/>
    <property type="match status" value="1"/>
</dbReference>
<evidence type="ECO:0000313" key="7">
    <source>
        <dbReference type="EMBL" id="KAJ7374149.1"/>
    </source>
</evidence>
<reference evidence="7" key="1">
    <citation type="submission" date="2023-01" db="EMBL/GenBank/DDBJ databases">
        <title>Genome assembly of the deep-sea coral Lophelia pertusa.</title>
        <authorList>
            <person name="Herrera S."/>
            <person name="Cordes E."/>
        </authorList>
    </citation>
    <scope>NUCLEOTIDE SEQUENCE</scope>
    <source>
        <strain evidence="7">USNM1676648</strain>
        <tissue evidence="7">Polyp</tissue>
    </source>
</reference>
<dbReference type="FunFam" id="1.10.640.10:FF:000003">
    <property type="entry name" value="chorion peroxidase"/>
    <property type="match status" value="1"/>
</dbReference>
<dbReference type="OrthoDB" id="823504at2759"/>
<dbReference type="PANTHER" id="PTHR11475">
    <property type="entry name" value="OXIDASE/PEROXIDASE"/>
    <property type="match status" value="1"/>
</dbReference>
<dbReference type="PANTHER" id="PTHR11475:SF4">
    <property type="entry name" value="CHORION PEROXIDASE"/>
    <property type="match status" value="1"/>
</dbReference>
<evidence type="ECO:0000256" key="6">
    <source>
        <dbReference type="SAM" id="SignalP"/>
    </source>
</evidence>
<dbReference type="Gene3D" id="1.10.640.10">
    <property type="entry name" value="Haem peroxidase domain superfamily, animal type"/>
    <property type="match status" value="1"/>
</dbReference>
<proteinExistence type="predicted"/>
<dbReference type="EMBL" id="MU826829">
    <property type="protein sequence ID" value="KAJ7374149.1"/>
    <property type="molecule type" value="Genomic_DNA"/>
</dbReference>
<keyword evidence="2" id="KW-0964">Secreted</keyword>
<dbReference type="GO" id="GO:0020037">
    <property type="term" value="F:heme binding"/>
    <property type="evidence" value="ECO:0007669"/>
    <property type="project" value="InterPro"/>
</dbReference>
<dbReference type="InterPro" id="IPR010255">
    <property type="entry name" value="Haem_peroxidase_sf"/>
</dbReference>
<keyword evidence="8" id="KW-1185">Reference proteome</keyword>
<evidence type="ECO:0000256" key="2">
    <source>
        <dbReference type="ARBA" id="ARBA00022525"/>
    </source>
</evidence>
<evidence type="ECO:0000313" key="8">
    <source>
        <dbReference type="Proteomes" id="UP001163046"/>
    </source>
</evidence>
<keyword evidence="5" id="KW-0479">Metal-binding</keyword>
<comment type="subcellular location">
    <subcellularLocation>
        <location evidence="1">Secreted</location>
    </subcellularLocation>
</comment>
<dbReference type="PROSITE" id="PS50292">
    <property type="entry name" value="PEROXIDASE_3"/>
    <property type="match status" value="1"/>
</dbReference>
<evidence type="ECO:0008006" key="9">
    <source>
        <dbReference type="Google" id="ProtNLM"/>
    </source>
</evidence>
<keyword evidence="3 6" id="KW-0732">Signal</keyword>
<dbReference type="GO" id="GO:0004601">
    <property type="term" value="F:peroxidase activity"/>
    <property type="evidence" value="ECO:0007669"/>
    <property type="project" value="InterPro"/>
</dbReference>
<keyword evidence="4" id="KW-0325">Glycoprotein</keyword>
<feature type="signal peptide" evidence="6">
    <location>
        <begin position="1"/>
        <end position="18"/>
    </location>
</feature>
<keyword evidence="5" id="KW-0349">Heme</keyword>
<evidence type="ECO:0000256" key="3">
    <source>
        <dbReference type="ARBA" id="ARBA00022729"/>
    </source>
</evidence>
<dbReference type="SUPFAM" id="SSF48113">
    <property type="entry name" value="Heme-dependent peroxidases"/>
    <property type="match status" value="1"/>
</dbReference>
<comment type="caution">
    <text evidence="7">The sequence shown here is derived from an EMBL/GenBank/DDBJ whole genome shotgun (WGS) entry which is preliminary data.</text>
</comment>
<dbReference type="Pfam" id="PF03098">
    <property type="entry name" value="An_peroxidase"/>
    <property type="match status" value="1"/>
</dbReference>
<protein>
    <recommendedName>
        <fullName evidence="9">Peroxidase</fullName>
    </recommendedName>
</protein>
<dbReference type="GO" id="GO:0046872">
    <property type="term" value="F:metal ion binding"/>
    <property type="evidence" value="ECO:0007669"/>
    <property type="project" value="UniProtKB-KW"/>
</dbReference>
<accession>A0A9W9Z4C0</accession>
<feature type="binding site" description="axial binding residue" evidence="5">
    <location>
        <position position="385"/>
    </location>
    <ligand>
        <name>heme b</name>
        <dbReference type="ChEBI" id="CHEBI:60344"/>
    </ligand>
    <ligandPart>
        <name>Fe</name>
        <dbReference type="ChEBI" id="CHEBI:18248"/>
    </ligandPart>
</feature>
<gene>
    <name evidence="7" type="ORF">OS493_009487</name>
</gene>
<evidence type="ECO:0000256" key="5">
    <source>
        <dbReference type="PIRSR" id="PIRSR619791-2"/>
    </source>
</evidence>
<dbReference type="Proteomes" id="UP001163046">
    <property type="component" value="Unassembled WGS sequence"/>
</dbReference>